<gene>
    <name evidence="4" type="ORF">NC799_03330</name>
</gene>
<sequence length="163" mass="19392">MLEDNFEEIVKDHQKIIYHLIHKLGIRDQNEEFYQEGVIALWKAQLKYDSTKGKFSSYAYMVMEKALIALIHQRNRMQEKTEKVIESIDTSECMLMEDIAFDPYLFEQIKSVLTDNQMKWFSCYILEELSVKEIAEQEQVTIDAVKNWARLAKPKLRKLFMSI</sequence>
<evidence type="ECO:0000259" key="3">
    <source>
        <dbReference type="Pfam" id="PF04542"/>
    </source>
</evidence>
<dbReference type="Gene3D" id="1.10.1740.10">
    <property type="match status" value="1"/>
</dbReference>
<dbReference type="Pfam" id="PF04297">
    <property type="entry name" value="UPF0122"/>
    <property type="match status" value="1"/>
</dbReference>
<dbReference type="InterPro" id="IPR007394">
    <property type="entry name" value="UPF0122"/>
</dbReference>
<feature type="domain" description="RNA polymerase sigma-70 region 2" evidence="3">
    <location>
        <begin position="10"/>
        <end position="76"/>
    </location>
</feature>
<dbReference type="InterPro" id="IPR013324">
    <property type="entry name" value="RNA_pol_sigma_r3/r4-like"/>
</dbReference>
<comment type="function">
    <text evidence="2">Might take part in the signal recognition particle (SRP) pathway. This is inferred from the conservation of its genetic proximity to ftsY/ffh. May be a regulatory protein.</text>
</comment>
<dbReference type="AlphaFoldDB" id="A0A9X3WCN3"/>
<dbReference type="GO" id="GO:0006352">
    <property type="term" value="P:DNA-templated transcription initiation"/>
    <property type="evidence" value="ECO:0007669"/>
    <property type="project" value="InterPro"/>
</dbReference>
<reference evidence="4" key="1">
    <citation type="submission" date="2022-06" db="EMBL/GenBank/DDBJ databases">
        <title>Aquibacillus sp. a new bacterium isolated from soil saline samples.</title>
        <authorList>
            <person name="Galisteo C."/>
            <person name="De La Haba R."/>
            <person name="Sanchez-Porro C."/>
            <person name="Ventosa A."/>
        </authorList>
    </citation>
    <scope>NUCLEOTIDE SEQUENCE</scope>
    <source>
        <strain evidence="4">3ASR75-54</strain>
    </source>
</reference>
<proteinExistence type="inferred from homology"/>
<dbReference type="InterPro" id="IPR007627">
    <property type="entry name" value="RNA_pol_sigma70_r2"/>
</dbReference>
<name>A0A9X3WCN3_9BACI</name>
<dbReference type="SUPFAM" id="SSF88946">
    <property type="entry name" value="Sigma2 domain of RNA polymerase sigma factors"/>
    <property type="match status" value="1"/>
</dbReference>
<dbReference type="NCBIfam" id="TIGR02937">
    <property type="entry name" value="sigma70-ECF"/>
    <property type="match status" value="1"/>
</dbReference>
<evidence type="ECO:0000256" key="1">
    <source>
        <dbReference type="ARBA" id="ARBA00008720"/>
    </source>
</evidence>
<evidence type="ECO:0000313" key="5">
    <source>
        <dbReference type="Proteomes" id="UP001145069"/>
    </source>
</evidence>
<accession>A0A9X3WCN3</accession>
<dbReference type="SUPFAM" id="SSF88659">
    <property type="entry name" value="Sigma3 and sigma4 domains of RNA polymerase sigma factors"/>
    <property type="match status" value="1"/>
</dbReference>
<dbReference type="InterPro" id="IPR036388">
    <property type="entry name" value="WH-like_DNA-bd_sf"/>
</dbReference>
<dbReference type="Pfam" id="PF04542">
    <property type="entry name" value="Sigma70_r2"/>
    <property type="match status" value="1"/>
</dbReference>
<evidence type="ECO:0000256" key="2">
    <source>
        <dbReference type="ARBA" id="ARBA00024764"/>
    </source>
</evidence>
<dbReference type="InterPro" id="IPR013325">
    <property type="entry name" value="RNA_pol_sigma_r2"/>
</dbReference>
<dbReference type="GO" id="GO:0003700">
    <property type="term" value="F:DNA-binding transcription factor activity"/>
    <property type="evidence" value="ECO:0007669"/>
    <property type="project" value="InterPro"/>
</dbReference>
<comment type="similarity">
    <text evidence="1">Belongs to the UPF0122 family.</text>
</comment>
<organism evidence="4 5">
    <name type="scientific">Aquibacillus salsiterrae</name>
    <dbReference type="NCBI Taxonomy" id="2950439"/>
    <lineage>
        <taxon>Bacteria</taxon>
        <taxon>Bacillati</taxon>
        <taxon>Bacillota</taxon>
        <taxon>Bacilli</taxon>
        <taxon>Bacillales</taxon>
        <taxon>Bacillaceae</taxon>
        <taxon>Aquibacillus</taxon>
    </lineage>
</organism>
<dbReference type="Gene3D" id="1.10.10.10">
    <property type="entry name" value="Winged helix-like DNA-binding domain superfamily/Winged helix DNA-binding domain"/>
    <property type="match status" value="1"/>
</dbReference>
<dbReference type="Proteomes" id="UP001145069">
    <property type="component" value="Unassembled WGS sequence"/>
</dbReference>
<protein>
    <submittedName>
        <fullName evidence="4">Sigma-70 family RNA polymerase sigma factor</fullName>
    </submittedName>
</protein>
<dbReference type="InterPro" id="IPR014284">
    <property type="entry name" value="RNA_pol_sigma-70_dom"/>
</dbReference>
<dbReference type="EMBL" id="JAMQKC010000002">
    <property type="protein sequence ID" value="MDC3415941.1"/>
    <property type="molecule type" value="Genomic_DNA"/>
</dbReference>
<comment type="caution">
    <text evidence="4">The sequence shown here is derived from an EMBL/GenBank/DDBJ whole genome shotgun (WGS) entry which is preliminary data.</text>
</comment>
<evidence type="ECO:0000313" key="4">
    <source>
        <dbReference type="EMBL" id="MDC3415941.1"/>
    </source>
</evidence>
<dbReference type="RefSeq" id="WP_272444915.1">
    <property type="nucleotide sequence ID" value="NZ_JAMQKC010000002.1"/>
</dbReference>
<keyword evidence="5" id="KW-1185">Reference proteome</keyword>